<gene>
    <name evidence="4" type="ORF">PGRAN_07231</name>
</gene>
<dbReference type="EMBL" id="AODD01000008">
    <property type="protein sequence ID" value="EUJ23678.1"/>
    <property type="molecule type" value="Genomic_DNA"/>
</dbReference>
<feature type="domain" description="Bacterial Ig" evidence="3">
    <location>
        <begin position="261"/>
        <end position="339"/>
    </location>
</feature>
<dbReference type="InterPro" id="IPR046746">
    <property type="entry name" value="Big_15"/>
</dbReference>
<sequence length="513" mass="55151">MHKKLIDALSPSVGPMKGMLQRELDRAQELLDAKTSAAQAEKDRQVAAEKAVKELFTSNNPATDTIKATTNQKAIDDAQKLIDAVTDATVKAELQKDLDRAQELLDAKTSAAQAEKDRQAAAEKAVKELFTSNNPATDTIKATTNQKAIDDAQKLIDAVTDATVKAELQKDLDRAQELLDAKTSAAQAEKDRQVAAEKAVNELFKGNDPSSDAIKAATSQKEIDDAQKLVDKVTDQAKKAELQANLDKAQDLLDASLATSGTISPNEFAVGGDKYITGTYSGDVVKISMFQNGTEFKGAAMKDGEFSFYATDKKIKKTDEIIMVAYDKNGKEIARKLVKFVVITEGKLTPVEMTIPGHNNVTGTYTGDITKIELTVNGKTYKGGTVSNGTFKFYSLDKVTSETDVVVVKGYDSTGKLLDTQTVKIKSTAPSAGTITPAVMTIPGDKNVVGTYTGAVKSLVLTVDGVEYKGGTIANGEFKFYSFDKIKSATSEVTLKAYDKVGKLLDTQTVTFK</sequence>
<feature type="coiled-coil region" evidence="1">
    <location>
        <begin position="165"/>
        <end position="192"/>
    </location>
</feature>
<feature type="domain" description="Bacterial Ig" evidence="3">
    <location>
        <begin position="433"/>
        <end position="512"/>
    </location>
</feature>
<name>W7BTL3_9LIST</name>
<feature type="domain" description="Pesticidal crystal protein Cry1Aa" evidence="2">
    <location>
        <begin position="119"/>
        <end position="181"/>
    </location>
</feature>
<evidence type="ECO:0000259" key="3">
    <source>
        <dbReference type="Pfam" id="PF20622"/>
    </source>
</evidence>
<dbReference type="Proteomes" id="UP000019253">
    <property type="component" value="Unassembled WGS sequence"/>
</dbReference>
<evidence type="ECO:0000313" key="5">
    <source>
        <dbReference type="Proteomes" id="UP000019253"/>
    </source>
</evidence>
<feature type="domain" description="Bacterial Ig" evidence="3">
    <location>
        <begin position="346"/>
        <end position="426"/>
    </location>
</feature>
<dbReference type="STRING" id="1265819.PGRAN_07231"/>
<dbReference type="PATRIC" id="fig|1265819.5.peg.1444"/>
<evidence type="ECO:0000256" key="1">
    <source>
        <dbReference type="SAM" id="Coils"/>
    </source>
</evidence>
<proteinExistence type="predicted"/>
<feature type="domain" description="Pesticidal crystal protein Cry1Aa" evidence="2">
    <location>
        <begin position="46"/>
        <end position="107"/>
    </location>
</feature>
<organism evidence="4 5">
    <name type="scientific">Listeria grandensis FSL F6-0971</name>
    <dbReference type="NCBI Taxonomy" id="1265819"/>
    <lineage>
        <taxon>Bacteria</taxon>
        <taxon>Bacillati</taxon>
        <taxon>Bacillota</taxon>
        <taxon>Bacilli</taxon>
        <taxon>Bacillales</taxon>
        <taxon>Listeriaceae</taxon>
        <taxon>Listeria</taxon>
    </lineage>
</organism>
<dbReference type="AlphaFoldDB" id="W7BTL3"/>
<evidence type="ECO:0000259" key="2">
    <source>
        <dbReference type="Pfam" id="PF18449"/>
    </source>
</evidence>
<dbReference type="Pfam" id="PF20622">
    <property type="entry name" value="Big_15"/>
    <property type="match status" value="3"/>
</dbReference>
<feature type="domain" description="Pesticidal crystal protein Cry1Aa" evidence="2">
    <location>
        <begin position="194"/>
        <end position="255"/>
    </location>
</feature>
<keyword evidence="1" id="KW-0175">Coiled coil</keyword>
<evidence type="ECO:0000313" key="4">
    <source>
        <dbReference type="EMBL" id="EUJ23678.1"/>
    </source>
</evidence>
<dbReference type="Pfam" id="PF18449">
    <property type="entry name" value="Endotoxin_C2"/>
    <property type="match status" value="3"/>
</dbReference>
<feature type="coiled-coil region" evidence="1">
    <location>
        <begin position="91"/>
        <end position="124"/>
    </location>
</feature>
<reference evidence="4 5" key="1">
    <citation type="journal article" date="2014" name="Int. J. Syst. Evol. Microbiol.">
        <title>Listeria floridensis sp. nov., Listeria aquatica sp. nov., Listeria cornellensis sp. nov., Listeria riparia sp. nov. and Listeria grandensis sp. nov., from agricultural and natural environments.</title>
        <authorList>
            <person name="den Bakker H.C."/>
            <person name="Warchocki S."/>
            <person name="Wright E.M."/>
            <person name="Allred A.F."/>
            <person name="Ahlstrom C."/>
            <person name="Manuel C.S."/>
            <person name="Stasiewicz M.J."/>
            <person name="Burrell A."/>
            <person name="Roof S."/>
            <person name="Strawn L."/>
            <person name="Fortes E.D."/>
            <person name="Nightingale K.K."/>
            <person name="Kephart D."/>
            <person name="Wiedmann M."/>
        </authorList>
    </citation>
    <scope>NUCLEOTIDE SEQUENCE [LARGE SCALE GENOMIC DNA]</scope>
    <source>
        <strain evidence="5">FSL F6-971</strain>
    </source>
</reference>
<protein>
    <submittedName>
        <fullName evidence="4">Uncharacterized protein</fullName>
    </submittedName>
</protein>
<accession>W7BTL3</accession>
<keyword evidence="5" id="KW-1185">Reference proteome</keyword>
<feature type="coiled-coil region" evidence="1">
    <location>
        <begin position="216"/>
        <end position="259"/>
    </location>
</feature>
<dbReference type="InterPro" id="IPR054544">
    <property type="entry name" value="Pest_crys_Cry1Aa_dom-IV"/>
</dbReference>
<comment type="caution">
    <text evidence="4">The sequence shown here is derived from an EMBL/GenBank/DDBJ whole genome shotgun (WGS) entry which is preliminary data.</text>
</comment>